<name>A0A443SBP8_9ACAR</name>
<dbReference type="Pfam" id="PF22999">
    <property type="entry name" value="LTN1_E3_ligase_6th"/>
    <property type="match status" value="1"/>
</dbReference>
<keyword evidence="19" id="KW-1185">Reference proteome</keyword>
<keyword evidence="11 15" id="KW-0863">Zinc-finger</keyword>
<evidence type="ECO:0000256" key="11">
    <source>
        <dbReference type="ARBA" id="ARBA00022771"/>
    </source>
</evidence>
<dbReference type="GO" id="GO:0043023">
    <property type="term" value="F:ribosomal large subunit binding"/>
    <property type="evidence" value="ECO:0007669"/>
    <property type="project" value="TreeGrafter"/>
</dbReference>
<dbReference type="GO" id="GO:0061630">
    <property type="term" value="F:ubiquitin protein ligase activity"/>
    <property type="evidence" value="ECO:0007669"/>
    <property type="project" value="UniProtKB-UniRule"/>
</dbReference>
<dbReference type="Pfam" id="PF24618">
    <property type="entry name" value="LTN1_E3_ligase_5th"/>
    <property type="match status" value="1"/>
</dbReference>
<dbReference type="PANTHER" id="PTHR12389:SF0">
    <property type="entry name" value="E3 UBIQUITIN-PROTEIN LIGASE LISTERIN"/>
    <property type="match status" value="1"/>
</dbReference>
<dbReference type="EC" id="2.3.2.27" evidence="5 16"/>
<evidence type="ECO:0000313" key="18">
    <source>
        <dbReference type="EMBL" id="RWS24942.1"/>
    </source>
</evidence>
<accession>A0A443SBP8</accession>
<feature type="non-terminal residue" evidence="18">
    <location>
        <position position="654"/>
    </location>
</feature>
<dbReference type="Proteomes" id="UP000288716">
    <property type="component" value="Unassembled WGS sequence"/>
</dbReference>
<dbReference type="Gene3D" id="3.30.40.10">
    <property type="entry name" value="Zinc/RING finger domain, C3HC4 (zinc finger)"/>
    <property type="match status" value="1"/>
</dbReference>
<dbReference type="Pfam" id="PF23009">
    <property type="entry name" value="UBC_like"/>
    <property type="match status" value="1"/>
</dbReference>
<dbReference type="GO" id="GO:0072344">
    <property type="term" value="P:rescue of stalled ribosome"/>
    <property type="evidence" value="ECO:0007669"/>
    <property type="project" value="UniProtKB-UniRule"/>
</dbReference>
<evidence type="ECO:0000256" key="8">
    <source>
        <dbReference type="ARBA" id="ARBA00022679"/>
    </source>
</evidence>
<dbReference type="SUPFAM" id="SSF57850">
    <property type="entry name" value="RING/U-box"/>
    <property type="match status" value="1"/>
</dbReference>
<keyword evidence="12 16" id="KW-0833">Ubl conjugation pathway</keyword>
<dbReference type="FunFam" id="3.30.40.10:FF:000038">
    <property type="entry name" value="E3 ubiquitin-protein ligase listerin"/>
    <property type="match status" value="1"/>
</dbReference>
<comment type="catalytic activity">
    <reaction evidence="1 16">
        <text>S-ubiquitinyl-[E2 ubiquitin-conjugating enzyme]-L-cysteine + [acceptor protein]-L-lysine = [E2 ubiquitin-conjugating enzyme]-L-cysteine + N(6)-ubiquitinyl-[acceptor protein]-L-lysine.</text>
        <dbReference type="EC" id="2.3.2.27"/>
    </reaction>
</comment>
<feature type="non-terminal residue" evidence="18">
    <location>
        <position position="1"/>
    </location>
</feature>
<evidence type="ECO:0000256" key="14">
    <source>
        <dbReference type="ARBA" id="ARBA00032366"/>
    </source>
</evidence>
<comment type="function">
    <text evidence="16">E3 ubiquitin-protein ligase. Component of the ribosome quality control complex (RQC), a ribosome-associated complex that mediates ubiquitination and extraction of incompletely synthesized nascent chains for proteasomal degradation.</text>
</comment>
<protein>
    <recommendedName>
        <fullName evidence="6 16">E3 ubiquitin-protein ligase listerin</fullName>
        <ecNumber evidence="5 16">2.3.2.27</ecNumber>
    </recommendedName>
    <alternativeName>
        <fullName evidence="14 16">RING-type E3 ubiquitin transferase listerin</fullName>
    </alternativeName>
</protein>
<evidence type="ECO:0000256" key="15">
    <source>
        <dbReference type="PROSITE-ProRule" id="PRU00175"/>
    </source>
</evidence>
<dbReference type="PANTHER" id="PTHR12389">
    <property type="entry name" value="ZINC FINGER PROTEIN 294"/>
    <property type="match status" value="1"/>
</dbReference>
<dbReference type="InterPro" id="IPR039804">
    <property type="entry name" value="RING-CH-C4HC3_LTN1"/>
</dbReference>
<dbReference type="GO" id="GO:1990116">
    <property type="term" value="P:ribosome-associated ubiquitin-dependent protein catabolic process"/>
    <property type="evidence" value="ECO:0007669"/>
    <property type="project" value="UniProtKB-UniRule"/>
</dbReference>
<evidence type="ECO:0000256" key="3">
    <source>
        <dbReference type="ARBA" id="ARBA00004906"/>
    </source>
</evidence>
<keyword evidence="10" id="KW-0677">Repeat</keyword>
<gene>
    <name evidence="18" type="ORF">B4U80_03597</name>
</gene>
<evidence type="ECO:0000256" key="4">
    <source>
        <dbReference type="ARBA" id="ARBA00007997"/>
    </source>
</evidence>
<keyword evidence="13 16" id="KW-0862">Zinc</keyword>
<evidence type="ECO:0000256" key="16">
    <source>
        <dbReference type="RuleBase" id="RU367090"/>
    </source>
</evidence>
<organism evidence="18 19">
    <name type="scientific">Leptotrombidium deliense</name>
    <dbReference type="NCBI Taxonomy" id="299467"/>
    <lineage>
        <taxon>Eukaryota</taxon>
        <taxon>Metazoa</taxon>
        <taxon>Ecdysozoa</taxon>
        <taxon>Arthropoda</taxon>
        <taxon>Chelicerata</taxon>
        <taxon>Arachnida</taxon>
        <taxon>Acari</taxon>
        <taxon>Acariformes</taxon>
        <taxon>Trombidiformes</taxon>
        <taxon>Prostigmata</taxon>
        <taxon>Anystina</taxon>
        <taxon>Parasitengona</taxon>
        <taxon>Trombiculoidea</taxon>
        <taxon>Trombiculidae</taxon>
        <taxon>Leptotrombidium</taxon>
    </lineage>
</organism>
<proteinExistence type="inferred from homology"/>
<evidence type="ECO:0000256" key="1">
    <source>
        <dbReference type="ARBA" id="ARBA00000900"/>
    </source>
</evidence>
<evidence type="ECO:0000256" key="2">
    <source>
        <dbReference type="ARBA" id="ARBA00004514"/>
    </source>
</evidence>
<comment type="similarity">
    <text evidence="4 16">Belongs to the LTN1 family.</text>
</comment>
<keyword evidence="9 16" id="KW-0479">Metal-binding</keyword>
<dbReference type="GO" id="GO:0008270">
    <property type="term" value="F:zinc ion binding"/>
    <property type="evidence" value="ECO:0007669"/>
    <property type="project" value="UniProtKB-KW"/>
</dbReference>
<dbReference type="GO" id="GO:0016567">
    <property type="term" value="P:protein ubiquitination"/>
    <property type="evidence" value="ECO:0007669"/>
    <property type="project" value="UniProtKB-UniPathway"/>
</dbReference>
<dbReference type="PROSITE" id="PS50089">
    <property type="entry name" value="ZF_RING_2"/>
    <property type="match status" value="1"/>
</dbReference>
<dbReference type="InterPro" id="IPR054477">
    <property type="entry name" value="LTN1_E3_ligase_6th"/>
</dbReference>
<evidence type="ECO:0000256" key="13">
    <source>
        <dbReference type="ARBA" id="ARBA00022833"/>
    </source>
</evidence>
<sequence length="654" mass="74888">SISKNSIFGVTLKNILKELSIPKFPECCPLVTQNYTWESLVTMQLVTSQLEKSLLSSNSLLSIDDGLSSLALINSITSLDINLNFDEHINPLLEYMLGFKETKSAIYSYKKDNAYLQFAATIIGVYENILRFWKNEITNEQKDLIFCSVTSWIINMSEDKENLQNSTPFLVFAYRALNLVRNISKIIDDQPDYSGEWTGFHANKIYGTLIPYFCTFDKAMCSPQIYHFLCALSDAVLATSSSQNMSFSNVLKEKSCPQYIWGNLKTVPFYFSDEESVLLSNLCPLMNNRRRPLYFTSHRLIMKILHNIASSLKIETLDDDECYLTPPTHILTILRETDEVVETMLNEFRVGDCCCIVDTSTDSYHYTLCYLLSWMQVLRYSTLLNPENRSLLSGFLTESGLFFKFMNNLFRLMPVSDGNDEIVRTMFLNSLKLDVHCPPSACEVQHVACQLFLTSLKTMPASVRLWVGSQDKRIVDVVNNFTTMNVSQYMSSEEFLAIQNRDLSSFKNMTIKTRPAAREIFAVYSVEDMSIELTITFPTNHPISPVAIDFGKRVGVSSSQWRTWLLQLTTFLTHQNGSIVDGLSLWKKNIDKRFEGVEECMICFYILHGSTCQLPKLTCKHCKKKYHSACLFKWFKTSNNATCPLCRNLFDTKV</sequence>
<evidence type="ECO:0000256" key="6">
    <source>
        <dbReference type="ARBA" id="ARBA00017157"/>
    </source>
</evidence>
<dbReference type="InterPro" id="IPR054478">
    <property type="entry name" value="LTN1_UBC"/>
</dbReference>
<evidence type="ECO:0000256" key="9">
    <source>
        <dbReference type="ARBA" id="ARBA00022723"/>
    </source>
</evidence>
<comment type="pathway">
    <text evidence="3 16">Protein modification; protein ubiquitination.</text>
</comment>
<dbReference type="InterPro" id="IPR056241">
    <property type="entry name" value="LTN1_HEAT_5th"/>
</dbReference>
<keyword evidence="8 16" id="KW-0808">Transferase</keyword>
<dbReference type="InterPro" id="IPR001841">
    <property type="entry name" value="Znf_RING"/>
</dbReference>
<comment type="subunit">
    <text evidence="16">Component of the ribosome quality control complex (RQC).</text>
</comment>
<evidence type="ECO:0000256" key="5">
    <source>
        <dbReference type="ARBA" id="ARBA00012483"/>
    </source>
</evidence>
<dbReference type="STRING" id="299467.A0A443SBP8"/>
<dbReference type="GO" id="GO:1990112">
    <property type="term" value="C:RQC complex"/>
    <property type="evidence" value="ECO:0007669"/>
    <property type="project" value="UniProtKB-UniRule"/>
</dbReference>
<feature type="domain" description="RING-type" evidence="17">
    <location>
        <begin position="600"/>
        <end position="647"/>
    </location>
</feature>
<comment type="subcellular location">
    <subcellularLocation>
        <location evidence="2">Cytoplasm</location>
        <location evidence="2">Cytosol</location>
    </subcellularLocation>
</comment>
<evidence type="ECO:0000256" key="10">
    <source>
        <dbReference type="ARBA" id="ARBA00022737"/>
    </source>
</evidence>
<comment type="caution">
    <text evidence="18">The sequence shown here is derived from an EMBL/GenBank/DDBJ whole genome shotgun (WGS) entry which is preliminary data.</text>
</comment>
<dbReference type="AlphaFoldDB" id="A0A443SBP8"/>
<dbReference type="InterPro" id="IPR013083">
    <property type="entry name" value="Znf_RING/FYVE/PHD"/>
</dbReference>
<reference evidence="18 19" key="1">
    <citation type="journal article" date="2018" name="Gigascience">
        <title>Genomes of trombidid mites reveal novel predicted allergens and laterally-transferred genes associated with secondary metabolism.</title>
        <authorList>
            <person name="Dong X."/>
            <person name="Chaisiri K."/>
            <person name="Xia D."/>
            <person name="Armstrong S.D."/>
            <person name="Fang Y."/>
            <person name="Donnelly M.J."/>
            <person name="Kadowaki T."/>
            <person name="McGarry J.W."/>
            <person name="Darby A.C."/>
            <person name="Makepeace B.L."/>
        </authorList>
    </citation>
    <scope>NUCLEOTIDE SEQUENCE [LARGE SCALE GENOMIC DNA]</scope>
    <source>
        <strain evidence="18">UoL-UT</strain>
    </source>
</reference>
<evidence type="ECO:0000259" key="17">
    <source>
        <dbReference type="PROSITE" id="PS50089"/>
    </source>
</evidence>
<dbReference type="InterPro" id="IPR039795">
    <property type="entry name" value="LTN1/Rkr1"/>
</dbReference>
<dbReference type="UniPathway" id="UPA00143"/>
<dbReference type="OrthoDB" id="6108at2759"/>
<keyword evidence="7" id="KW-0963">Cytoplasm</keyword>
<evidence type="ECO:0000256" key="7">
    <source>
        <dbReference type="ARBA" id="ARBA00022490"/>
    </source>
</evidence>
<evidence type="ECO:0000256" key="12">
    <source>
        <dbReference type="ARBA" id="ARBA00022786"/>
    </source>
</evidence>
<evidence type="ECO:0000313" key="19">
    <source>
        <dbReference type="Proteomes" id="UP000288716"/>
    </source>
</evidence>
<dbReference type="GO" id="GO:0005829">
    <property type="term" value="C:cytosol"/>
    <property type="evidence" value="ECO:0007669"/>
    <property type="project" value="UniProtKB-SubCell"/>
</dbReference>
<dbReference type="CDD" id="cd16491">
    <property type="entry name" value="RING-CH-C4HC3_LTN1"/>
    <property type="match status" value="1"/>
</dbReference>
<dbReference type="EMBL" id="NCKV01004237">
    <property type="protein sequence ID" value="RWS24942.1"/>
    <property type="molecule type" value="Genomic_DNA"/>
</dbReference>
<dbReference type="VEuPathDB" id="VectorBase:LDEU007099"/>